<name>A0A6N7Y092_9FIRM</name>
<evidence type="ECO:0000256" key="1">
    <source>
        <dbReference type="ARBA" id="ARBA00006976"/>
    </source>
</evidence>
<dbReference type="EMBL" id="VUNQ01000025">
    <property type="protein sequence ID" value="MSU02145.1"/>
    <property type="molecule type" value="Genomic_DNA"/>
</dbReference>
<dbReference type="InterPro" id="IPR027417">
    <property type="entry name" value="P-loop_NTPase"/>
</dbReference>
<dbReference type="RefSeq" id="WP_154440797.1">
    <property type="nucleotide sequence ID" value="NZ_VUNQ01000025.1"/>
</dbReference>
<dbReference type="PANTHER" id="PTHR13696:SF99">
    <property type="entry name" value="COBYRINIC ACID AC-DIAMIDE SYNTHASE"/>
    <property type="match status" value="1"/>
</dbReference>
<comment type="subunit">
    <text evidence="3">Dimerizes in the presence of ATP but not ADP; ATP-binding is required for double-stranded (ds)DNA-binding. Interacts with DnaA.</text>
</comment>
<dbReference type="AlphaFoldDB" id="A0A6N7Y092"/>
<evidence type="ECO:0000256" key="4">
    <source>
        <dbReference type="ARBA" id="ARBA00071824"/>
    </source>
</evidence>
<dbReference type="SUPFAM" id="SSF52540">
    <property type="entry name" value="P-loop containing nucleoside triphosphate hydrolases"/>
    <property type="match status" value="1"/>
</dbReference>
<feature type="domain" description="AAA" evidence="5">
    <location>
        <begin position="2"/>
        <end position="185"/>
    </location>
</feature>
<keyword evidence="7" id="KW-1185">Reference proteome</keyword>
<evidence type="ECO:0000256" key="2">
    <source>
        <dbReference type="ARBA" id="ARBA00049360"/>
    </source>
</evidence>
<proteinExistence type="inferred from homology"/>
<evidence type="ECO:0000313" key="6">
    <source>
        <dbReference type="EMBL" id="MSU02145.1"/>
    </source>
</evidence>
<comment type="caution">
    <text evidence="6">The sequence shown here is derived from an EMBL/GenBank/DDBJ whole genome shotgun (WGS) entry which is preliminary data.</text>
</comment>
<accession>A0A6N7Y092</accession>
<protein>
    <recommendedName>
        <fullName evidence="4">Sporulation initiation inhibitor protein Soj</fullName>
    </recommendedName>
</protein>
<gene>
    <name evidence="6" type="ORF">FYJ83_11750</name>
</gene>
<comment type="similarity">
    <text evidence="1">Belongs to the ParA family.</text>
</comment>
<evidence type="ECO:0000259" key="5">
    <source>
        <dbReference type="Pfam" id="PF13614"/>
    </source>
</evidence>
<dbReference type="InterPro" id="IPR025669">
    <property type="entry name" value="AAA_dom"/>
</dbReference>
<comment type="catalytic activity">
    <reaction evidence="2">
        <text>ATP + H2O = ADP + phosphate + H(+)</text>
        <dbReference type="Rhea" id="RHEA:13065"/>
        <dbReference type="ChEBI" id="CHEBI:15377"/>
        <dbReference type="ChEBI" id="CHEBI:15378"/>
        <dbReference type="ChEBI" id="CHEBI:30616"/>
        <dbReference type="ChEBI" id="CHEBI:43474"/>
        <dbReference type="ChEBI" id="CHEBI:456216"/>
    </reaction>
</comment>
<dbReference type="PANTHER" id="PTHR13696">
    <property type="entry name" value="P-LOOP CONTAINING NUCLEOSIDE TRIPHOSPHATE HYDROLASE"/>
    <property type="match status" value="1"/>
</dbReference>
<dbReference type="CDD" id="cd02042">
    <property type="entry name" value="ParAB_family"/>
    <property type="match status" value="1"/>
</dbReference>
<reference evidence="6 7" key="1">
    <citation type="submission" date="2019-09" db="EMBL/GenBank/DDBJ databases">
        <title>In-depth cultivation of the pig gut microbiome towards novel bacterial diversity and tailored functional studies.</title>
        <authorList>
            <person name="Wylensek D."/>
            <person name="Hitch T.C.A."/>
            <person name="Clavel T."/>
        </authorList>
    </citation>
    <scope>NUCLEOTIDE SEQUENCE [LARGE SCALE GENOMIC DNA]</scope>
    <source>
        <strain evidence="6 7">WCA3-693-APC-4?</strain>
    </source>
</reference>
<dbReference type="Pfam" id="PF13614">
    <property type="entry name" value="AAA_31"/>
    <property type="match status" value="1"/>
</dbReference>
<evidence type="ECO:0000313" key="7">
    <source>
        <dbReference type="Proteomes" id="UP000469523"/>
    </source>
</evidence>
<organism evidence="6 7">
    <name type="scientific">Tissierella pigra</name>
    <dbReference type="NCBI Taxonomy" id="2607614"/>
    <lineage>
        <taxon>Bacteria</taxon>
        <taxon>Bacillati</taxon>
        <taxon>Bacillota</taxon>
        <taxon>Tissierellia</taxon>
        <taxon>Tissierellales</taxon>
        <taxon>Tissierellaceae</taxon>
        <taxon>Tissierella</taxon>
    </lineage>
</organism>
<evidence type="ECO:0000256" key="3">
    <source>
        <dbReference type="ARBA" id="ARBA00062323"/>
    </source>
</evidence>
<dbReference type="Proteomes" id="UP000469523">
    <property type="component" value="Unassembled WGS sequence"/>
</dbReference>
<dbReference type="InterPro" id="IPR050678">
    <property type="entry name" value="DNA_Partitioning_ATPase"/>
</dbReference>
<dbReference type="FunFam" id="3.40.50.300:FF:000285">
    <property type="entry name" value="Sporulation initiation inhibitor Soj"/>
    <property type="match status" value="1"/>
</dbReference>
<sequence>MSKIIAICNQKGGVAKTTTTYNIATLSAMKGYKTLMIDLDSQGSLTISTGAEPLDFEINIATLFEEMINKKSKNMDVRNAIYPVEGIENLYLIPSIIDLATKEALLNTVTAKELTLKRILEKVVDDYDYIFIDCSPSLGNLTINALSASDYLIIPTEADYLSYRGLGDLLSVVDDIKELINSKLEFLGVIITKYESRLKDANEVLEHLQSKYNLLGIVKKSVSIKDGIYAGLPLVVSPKNEIAKEIKEEYEKVFNYIENY</sequence>
<dbReference type="Gene3D" id="3.40.50.300">
    <property type="entry name" value="P-loop containing nucleotide triphosphate hydrolases"/>
    <property type="match status" value="1"/>
</dbReference>